<dbReference type="PANTHER" id="PTHR13847:SF287">
    <property type="entry name" value="FAD-DEPENDENT OXIDOREDUCTASE DOMAIN-CONTAINING PROTEIN 1"/>
    <property type="match status" value="1"/>
</dbReference>
<dbReference type="RefSeq" id="WP_378969446.1">
    <property type="nucleotide sequence ID" value="NZ_JBHTBJ010000011.1"/>
</dbReference>
<feature type="domain" description="FAD dependent oxidoreductase" evidence="2">
    <location>
        <begin position="6"/>
        <end position="330"/>
    </location>
</feature>
<evidence type="ECO:0000313" key="3">
    <source>
        <dbReference type="EMBL" id="MFC7275859.1"/>
    </source>
</evidence>
<dbReference type="GO" id="GO:0016491">
    <property type="term" value="F:oxidoreductase activity"/>
    <property type="evidence" value="ECO:0007669"/>
    <property type="project" value="UniProtKB-KW"/>
</dbReference>
<name>A0ABW2HRQ8_9ACTN</name>
<dbReference type="Pfam" id="PF01266">
    <property type="entry name" value="DAO"/>
    <property type="match status" value="1"/>
</dbReference>
<comment type="caution">
    <text evidence="3">The sequence shown here is derived from an EMBL/GenBank/DDBJ whole genome shotgun (WGS) entry which is preliminary data.</text>
</comment>
<organism evidence="3 4">
    <name type="scientific">Paractinoplanes rhizophilus</name>
    <dbReference type="NCBI Taxonomy" id="1416877"/>
    <lineage>
        <taxon>Bacteria</taxon>
        <taxon>Bacillati</taxon>
        <taxon>Actinomycetota</taxon>
        <taxon>Actinomycetes</taxon>
        <taxon>Micromonosporales</taxon>
        <taxon>Micromonosporaceae</taxon>
        <taxon>Paractinoplanes</taxon>
    </lineage>
</organism>
<dbReference type="Gene3D" id="3.30.9.10">
    <property type="entry name" value="D-Amino Acid Oxidase, subunit A, domain 2"/>
    <property type="match status" value="1"/>
</dbReference>
<dbReference type="EC" id="1.-.-.-" evidence="3"/>
<evidence type="ECO:0000256" key="1">
    <source>
        <dbReference type="ARBA" id="ARBA00023002"/>
    </source>
</evidence>
<gene>
    <name evidence="3" type="ORF">ACFQS1_17855</name>
</gene>
<keyword evidence="4" id="KW-1185">Reference proteome</keyword>
<evidence type="ECO:0000259" key="2">
    <source>
        <dbReference type="Pfam" id="PF01266"/>
    </source>
</evidence>
<accession>A0ABW2HRQ8</accession>
<dbReference type="PANTHER" id="PTHR13847">
    <property type="entry name" value="SARCOSINE DEHYDROGENASE-RELATED"/>
    <property type="match status" value="1"/>
</dbReference>
<dbReference type="EMBL" id="JBHTBJ010000011">
    <property type="protein sequence ID" value="MFC7275859.1"/>
    <property type="molecule type" value="Genomic_DNA"/>
</dbReference>
<keyword evidence="1 3" id="KW-0560">Oxidoreductase</keyword>
<dbReference type="InterPro" id="IPR036188">
    <property type="entry name" value="FAD/NAD-bd_sf"/>
</dbReference>
<sequence>MEIEADVAVIGAGMAGVSVAHELAAAGATVVLLEQENQPAYHTTGRSAAMFLESYGSPRVRRLTTDSRPDFDGLLTPRPMLWVAPPGQLDRLDAMAKAQPTLIASDPAEHCPAIRPGWCAAALLEPDAFEIDVLGLHQRYLGGGRRRGVQVLLRAAVGQGRHDGGRWLLDTAAGQIAAGKVVNAAGAWADRVATALGAPPIGLQPMRRTAAVARADDVDRSWPLIGDVGETFYFRPEGAGVLVSPADETPSEPCDARPLDEDVARAIERVNEATTLGLRSVRTAWAGLRTFAPDRQPVTGADPAAPGLFWVAGQGGYGIQIAPALARLAAGAVTGAGEPVPADLSVARFRT</sequence>
<dbReference type="SUPFAM" id="SSF51905">
    <property type="entry name" value="FAD/NAD(P)-binding domain"/>
    <property type="match status" value="1"/>
</dbReference>
<dbReference type="InterPro" id="IPR006076">
    <property type="entry name" value="FAD-dep_OxRdtase"/>
</dbReference>
<evidence type="ECO:0000313" key="4">
    <source>
        <dbReference type="Proteomes" id="UP001596548"/>
    </source>
</evidence>
<dbReference type="Gene3D" id="3.50.50.60">
    <property type="entry name" value="FAD/NAD(P)-binding domain"/>
    <property type="match status" value="1"/>
</dbReference>
<proteinExistence type="predicted"/>
<protein>
    <submittedName>
        <fullName evidence="3">NAD(P)/FAD-dependent oxidoreductase</fullName>
        <ecNumber evidence="3">1.-.-.-</ecNumber>
    </submittedName>
</protein>
<reference evidence="4" key="1">
    <citation type="journal article" date="2019" name="Int. J. Syst. Evol. Microbiol.">
        <title>The Global Catalogue of Microorganisms (GCM) 10K type strain sequencing project: providing services to taxonomists for standard genome sequencing and annotation.</title>
        <authorList>
            <consortium name="The Broad Institute Genomics Platform"/>
            <consortium name="The Broad Institute Genome Sequencing Center for Infectious Disease"/>
            <person name="Wu L."/>
            <person name="Ma J."/>
        </authorList>
    </citation>
    <scope>NUCLEOTIDE SEQUENCE [LARGE SCALE GENOMIC DNA]</scope>
    <source>
        <strain evidence="4">XZYJT-10</strain>
    </source>
</reference>
<dbReference type="Proteomes" id="UP001596548">
    <property type="component" value="Unassembled WGS sequence"/>
</dbReference>